<evidence type="ECO:0000313" key="2">
    <source>
        <dbReference type="Proteomes" id="UP001295684"/>
    </source>
</evidence>
<accession>A0AAD1UKC7</accession>
<organism evidence="1 2">
    <name type="scientific">Euplotes crassus</name>
    <dbReference type="NCBI Taxonomy" id="5936"/>
    <lineage>
        <taxon>Eukaryota</taxon>
        <taxon>Sar</taxon>
        <taxon>Alveolata</taxon>
        <taxon>Ciliophora</taxon>
        <taxon>Intramacronucleata</taxon>
        <taxon>Spirotrichea</taxon>
        <taxon>Hypotrichia</taxon>
        <taxon>Euplotida</taxon>
        <taxon>Euplotidae</taxon>
        <taxon>Moneuplotes</taxon>
    </lineage>
</organism>
<protein>
    <submittedName>
        <fullName evidence="1">Uncharacterized protein</fullName>
    </submittedName>
</protein>
<dbReference type="EMBL" id="CAMPGE010009527">
    <property type="protein sequence ID" value="CAI2368392.1"/>
    <property type="molecule type" value="Genomic_DNA"/>
</dbReference>
<evidence type="ECO:0000313" key="1">
    <source>
        <dbReference type="EMBL" id="CAI2368392.1"/>
    </source>
</evidence>
<sequence>MRLNNRIIQKIRTDPITTTINFVLKIQMLSCSSLAFRRHGSYLSWKE</sequence>
<reference evidence="1" key="1">
    <citation type="submission" date="2023-07" db="EMBL/GenBank/DDBJ databases">
        <authorList>
            <consortium name="AG Swart"/>
            <person name="Singh M."/>
            <person name="Singh A."/>
            <person name="Seah K."/>
            <person name="Emmerich C."/>
        </authorList>
    </citation>
    <scope>NUCLEOTIDE SEQUENCE</scope>
    <source>
        <strain evidence="1">DP1</strain>
    </source>
</reference>
<proteinExistence type="predicted"/>
<dbReference type="Proteomes" id="UP001295684">
    <property type="component" value="Unassembled WGS sequence"/>
</dbReference>
<keyword evidence="2" id="KW-1185">Reference proteome</keyword>
<name>A0AAD1UKC7_EUPCR</name>
<gene>
    <name evidence="1" type="ORF">ECRASSUSDP1_LOCUS9683</name>
</gene>
<comment type="caution">
    <text evidence="1">The sequence shown here is derived from an EMBL/GenBank/DDBJ whole genome shotgun (WGS) entry which is preliminary data.</text>
</comment>
<dbReference type="AlphaFoldDB" id="A0AAD1UKC7"/>